<comment type="caution">
    <text evidence="2">The sequence shown here is derived from an EMBL/GenBank/DDBJ whole genome shotgun (WGS) entry which is preliminary data.</text>
</comment>
<organism evidence="2 3">
    <name type="scientific">Mizuhopecten yessoensis</name>
    <name type="common">Japanese scallop</name>
    <name type="synonym">Patinopecten yessoensis</name>
    <dbReference type="NCBI Taxonomy" id="6573"/>
    <lineage>
        <taxon>Eukaryota</taxon>
        <taxon>Metazoa</taxon>
        <taxon>Spiralia</taxon>
        <taxon>Lophotrochozoa</taxon>
        <taxon>Mollusca</taxon>
        <taxon>Bivalvia</taxon>
        <taxon>Autobranchia</taxon>
        <taxon>Pteriomorphia</taxon>
        <taxon>Pectinida</taxon>
        <taxon>Pectinoidea</taxon>
        <taxon>Pectinidae</taxon>
        <taxon>Mizuhopecten</taxon>
    </lineage>
</organism>
<feature type="region of interest" description="Disordered" evidence="1">
    <location>
        <begin position="34"/>
        <end position="69"/>
    </location>
</feature>
<feature type="compositionally biased region" description="Acidic residues" evidence="1">
    <location>
        <begin position="249"/>
        <end position="260"/>
    </location>
</feature>
<dbReference type="OrthoDB" id="6090416at2759"/>
<reference evidence="2 3" key="1">
    <citation type="journal article" date="2017" name="Nat. Ecol. Evol.">
        <title>Scallop genome provides insights into evolution of bilaterian karyotype and development.</title>
        <authorList>
            <person name="Wang S."/>
            <person name="Zhang J."/>
            <person name="Jiao W."/>
            <person name="Li J."/>
            <person name="Xun X."/>
            <person name="Sun Y."/>
            <person name="Guo X."/>
            <person name="Huan P."/>
            <person name="Dong B."/>
            <person name="Zhang L."/>
            <person name="Hu X."/>
            <person name="Sun X."/>
            <person name="Wang J."/>
            <person name="Zhao C."/>
            <person name="Wang Y."/>
            <person name="Wang D."/>
            <person name="Huang X."/>
            <person name="Wang R."/>
            <person name="Lv J."/>
            <person name="Li Y."/>
            <person name="Zhang Z."/>
            <person name="Liu B."/>
            <person name="Lu W."/>
            <person name="Hui Y."/>
            <person name="Liang J."/>
            <person name="Zhou Z."/>
            <person name="Hou R."/>
            <person name="Li X."/>
            <person name="Liu Y."/>
            <person name="Li H."/>
            <person name="Ning X."/>
            <person name="Lin Y."/>
            <person name="Zhao L."/>
            <person name="Xing Q."/>
            <person name="Dou J."/>
            <person name="Li Y."/>
            <person name="Mao J."/>
            <person name="Guo H."/>
            <person name="Dou H."/>
            <person name="Li T."/>
            <person name="Mu C."/>
            <person name="Jiang W."/>
            <person name="Fu Q."/>
            <person name="Fu X."/>
            <person name="Miao Y."/>
            <person name="Liu J."/>
            <person name="Yu Q."/>
            <person name="Li R."/>
            <person name="Liao H."/>
            <person name="Li X."/>
            <person name="Kong Y."/>
            <person name="Jiang Z."/>
            <person name="Chourrout D."/>
            <person name="Li R."/>
            <person name="Bao Z."/>
        </authorList>
    </citation>
    <scope>NUCLEOTIDE SEQUENCE [LARGE SCALE GENOMIC DNA]</scope>
    <source>
        <strain evidence="2 3">PY_sf001</strain>
    </source>
</reference>
<gene>
    <name evidence="2" type="ORF">KP79_PYT09583</name>
</gene>
<sequence length="260" mass="29447">MVYQVLSSAGEDCGGVEELQLLSPRRRANQLMERVNGDNMRPPQQSLSPRLDHQTQSHSRKMALKRPDPGTEEFMRFIREYQYEKQPTNIRLQKRAPLPGIGESMRTGVSSTFDRAYVNSPYDDTVVDNEVAFLNNKPDPRQDPMLQEVLTLARERTKDHIILSSWNGHMPNGGHLGSESNRNNALTRQSKDFGSKSNKVPKTLNGIRPNMKKVSKQLPPIPREDIPERPSAPSPSLTPPYPNSSDDSFVNEEPVEYLDL</sequence>
<accession>A0A210R690</accession>
<evidence type="ECO:0000256" key="1">
    <source>
        <dbReference type="SAM" id="MobiDB-lite"/>
    </source>
</evidence>
<dbReference type="AlphaFoldDB" id="A0A210R690"/>
<feature type="compositionally biased region" description="Pro residues" evidence="1">
    <location>
        <begin position="230"/>
        <end position="242"/>
    </location>
</feature>
<evidence type="ECO:0000313" key="3">
    <source>
        <dbReference type="Proteomes" id="UP000242188"/>
    </source>
</evidence>
<proteinExistence type="predicted"/>
<keyword evidence="3" id="KW-1185">Reference proteome</keyword>
<feature type="region of interest" description="Disordered" evidence="1">
    <location>
        <begin position="188"/>
        <end position="260"/>
    </location>
</feature>
<evidence type="ECO:0000313" key="2">
    <source>
        <dbReference type="EMBL" id="OWF56421.1"/>
    </source>
</evidence>
<dbReference type="Proteomes" id="UP000242188">
    <property type="component" value="Unassembled WGS sequence"/>
</dbReference>
<dbReference type="EMBL" id="NEDP02000201">
    <property type="protein sequence ID" value="OWF56421.1"/>
    <property type="molecule type" value="Genomic_DNA"/>
</dbReference>
<protein>
    <submittedName>
        <fullName evidence="2">Uncharacterized protein</fullName>
    </submittedName>
</protein>
<name>A0A210R690_MIZYE</name>